<evidence type="ECO:0000259" key="1">
    <source>
        <dbReference type="Pfam" id="PF18626"/>
    </source>
</evidence>
<dbReference type="InterPro" id="IPR041325">
    <property type="entry name" value="Gln_deamidase_2"/>
</dbReference>
<dbReference type="EMBL" id="LNZB01000060">
    <property type="protein sequence ID" value="KTD75154.1"/>
    <property type="molecule type" value="Genomic_DNA"/>
</dbReference>
<protein>
    <recommendedName>
        <fullName evidence="1">Protein glutaminase domain-containing protein</fullName>
    </recommendedName>
</protein>
<evidence type="ECO:0000313" key="3">
    <source>
        <dbReference type="Proteomes" id="UP000054729"/>
    </source>
</evidence>
<dbReference type="Gene3D" id="3.10.620.30">
    <property type="match status" value="1"/>
</dbReference>
<sequence>MKKSLVMMYLLGLLISWNLYSAVLQGRGQDDSYLQIISQLKTSNPKHYLSRNTPLSKRVPIDKVDYSKVPVVNSYAELMAMFRLIRDTRFLQSKQDLAFERRISWLYPDDGCFARAALAGMKLTDLNYIRPFKIFVFGDLSLQTPYAASGAVSWWYHVSLVVSYMGAIFVLDPALDTEKPVLVDDWYSKMGDSSEMKVAVCNPYSYDPIDNCYIATEASDKEAISDQRMYLEKEWKRIKQLGFEPATLLGATPPWNIY</sequence>
<organism evidence="2 3">
    <name type="scientific">Legionella waltersii</name>
    <dbReference type="NCBI Taxonomy" id="66969"/>
    <lineage>
        <taxon>Bacteria</taxon>
        <taxon>Pseudomonadati</taxon>
        <taxon>Pseudomonadota</taxon>
        <taxon>Gammaproteobacteria</taxon>
        <taxon>Legionellales</taxon>
        <taxon>Legionellaceae</taxon>
        <taxon>Legionella</taxon>
    </lineage>
</organism>
<dbReference type="Pfam" id="PF18626">
    <property type="entry name" value="Gln_deamidase_2"/>
    <property type="match status" value="1"/>
</dbReference>
<dbReference type="Proteomes" id="UP000054729">
    <property type="component" value="Unassembled WGS sequence"/>
</dbReference>
<accession>A0A0W1A196</accession>
<dbReference type="AlphaFoldDB" id="A0A0W1A196"/>
<dbReference type="STRING" id="66969.Lwal_3195"/>
<evidence type="ECO:0000313" key="2">
    <source>
        <dbReference type="EMBL" id="KTD75154.1"/>
    </source>
</evidence>
<feature type="domain" description="Protein glutaminase" evidence="1">
    <location>
        <begin position="79"/>
        <end position="190"/>
    </location>
</feature>
<keyword evidence="3" id="KW-1185">Reference proteome</keyword>
<dbReference type="OrthoDB" id="5645720at2"/>
<dbReference type="PATRIC" id="fig|66969.6.peg.3484"/>
<proteinExistence type="predicted"/>
<gene>
    <name evidence="2" type="ORF">Lwal_3195</name>
</gene>
<name>A0A0W1A196_9GAMM</name>
<comment type="caution">
    <text evidence="2">The sequence shown here is derived from an EMBL/GenBank/DDBJ whole genome shotgun (WGS) entry which is preliminary data.</text>
</comment>
<dbReference type="RefSeq" id="WP_058481942.1">
    <property type="nucleotide sequence ID" value="NZ_CAAAIQ010000005.1"/>
</dbReference>
<reference evidence="2 3" key="1">
    <citation type="submission" date="2015-11" db="EMBL/GenBank/DDBJ databases">
        <title>Genomic analysis of 38 Legionella species identifies large and diverse effector repertoires.</title>
        <authorList>
            <person name="Burstein D."/>
            <person name="Amaro F."/>
            <person name="Zusman T."/>
            <person name="Lifshitz Z."/>
            <person name="Cohen O."/>
            <person name="Gilbert J.A."/>
            <person name="Pupko T."/>
            <person name="Shuman H.A."/>
            <person name="Segal G."/>
        </authorList>
    </citation>
    <scope>NUCLEOTIDE SEQUENCE [LARGE SCALE GENOMIC DNA]</scope>
    <source>
        <strain evidence="2 3">ATCC 51914</strain>
    </source>
</reference>